<protein>
    <recommendedName>
        <fullName evidence="2">TRIP4/RQT4 C2HC5-type zinc finger domain-containing protein</fullName>
    </recommendedName>
</protein>
<accession>A0AAD9FRF8</accession>
<dbReference type="Pfam" id="PF06221">
    <property type="entry name" value="zf-C2HC5"/>
    <property type="match status" value="1"/>
</dbReference>
<organism evidence="3 4">
    <name type="scientific">Papiliotrema laurentii</name>
    <name type="common">Cryptococcus laurentii</name>
    <dbReference type="NCBI Taxonomy" id="5418"/>
    <lineage>
        <taxon>Eukaryota</taxon>
        <taxon>Fungi</taxon>
        <taxon>Dikarya</taxon>
        <taxon>Basidiomycota</taxon>
        <taxon>Agaricomycotina</taxon>
        <taxon>Tremellomycetes</taxon>
        <taxon>Tremellales</taxon>
        <taxon>Rhynchogastremaceae</taxon>
        <taxon>Papiliotrema</taxon>
    </lineage>
</organism>
<reference evidence="3" key="1">
    <citation type="submission" date="2023-02" db="EMBL/GenBank/DDBJ databases">
        <title>Identification and recombinant expression of a fungal hydrolase from Papiliotrema laurentii that hydrolyzes apple cutin and clears colloidal polyester polyurethane.</title>
        <authorList>
            <consortium name="DOE Joint Genome Institute"/>
            <person name="Roman V.A."/>
            <person name="Bojanowski C."/>
            <person name="Crable B.R."/>
            <person name="Wagner D.N."/>
            <person name="Hung C.S."/>
            <person name="Nadeau L.J."/>
            <person name="Schratz L."/>
            <person name="Haridas S."/>
            <person name="Pangilinan J."/>
            <person name="Lipzen A."/>
            <person name="Na H."/>
            <person name="Yan M."/>
            <person name="Ng V."/>
            <person name="Grigoriev I.V."/>
            <person name="Spatafora J.W."/>
            <person name="Barlow D."/>
            <person name="Biffinger J."/>
            <person name="Kelley-Loughnane N."/>
            <person name="Varaljay V.A."/>
            <person name="Crookes-Goodson W.J."/>
        </authorList>
    </citation>
    <scope>NUCLEOTIDE SEQUENCE</scope>
    <source>
        <strain evidence="3">5307AH</strain>
    </source>
</reference>
<dbReference type="GO" id="GO:0180022">
    <property type="term" value="C:RQC-trigger complex"/>
    <property type="evidence" value="ECO:0007669"/>
    <property type="project" value="InterPro"/>
</dbReference>
<dbReference type="InterPro" id="IPR009349">
    <property type="entry name" value="TRIP4/RQT4_C2HC5_Znf"/>
</dbReference>
<sequence length="469" mass="49463">MSRPAWVVKDLAGILGFDEETVAEAILPELEAQTHQVRLESHLQDFLGPSPAAKGFIDRYIALRFPSIPLAKSAPTPPSLKAPAQSVRPQGSGSHTPGSSSHASGAYTPGTGGELARGVAEAFGHGGRVYSKRAGGASGSSTPSTSHTPFRQAGRPGGAFSIVEGKSRASQEGKNRVDGKGKGKGGEGGKVWDLPRSAEVGRLEGLRDKLRIVQDGGKVGREDGGVDCFCQAKTHPLSPYTPQCPHCGLVLCALQPAFLPCPSCQRALYSSAQLSRLVLRVSSDIDAQLALEQDLREAEEQARQERLLAQSGGGAFPTLPGSSTRTANPTTGGGGGGSRTVLTIGKNAKGKAKITTTTYKPSPPVTPNPTEIIRPAFPTDITPRPRSPPLDAERVRREVQKVEAWRVAEDRPWGDVKAEHRGDGWGYVELPVSHWVEEDSQGRRKSAKKKGKVGEGGRVVPGAQTATAA</sequence>
<feature type="region of interest" description="Disordered" evidence="1">
    <location>
        <begin position="311"/>
        <end position="393"/>
    </location>
</feature>
<feature type="compositionally biased region" description="Low complexity" evidence="1">
    <location>
        <begin position="139"/>
        <end position="149"/>
    </location>
</feature>
<feature type="compositionally biased region" description="Low complexity" evidence="1">
    <location>
        <begin position="91"/>
        <end position="106"/>
    </location>
</feature>
<feature type="domain" description="TRIP4/RQT4 C2HC5-type zinc finger" evidence="2">
    <location>
        <begin position="227"/>
        <end position="278"/>
    </location>
</feature>
<keyword evidence="4" id="KW-1185">Reference proteome</keyword>
<feature type="region of interest" description="Disordered" evidence="1">
    <location>
        <begin position="74"/>
        <end position="113"/>
    </location>
</feature>
<feature type="compositionally biased region" description="Basic and acidic residues" evidence="1">
    <location>
        <begin position="165"/>
        <end position="187"/>
    </location>
</feature>
<dbReference type="GO" id="GO:0005634">
    <property type="term" value="C:nucleus"/>
    <property type="evidence" value="ECO:0007669"/>
    <property type="project" value="InterPro"/>
</dbReference>
<dbReference type="AlphaFoldDB" id="A0AAD9FRF8"/>
<gene>
    <name evidence="3" type="ORF">DB88DRAFT_486761</name>
</gene>
<name>A0AAD9FRF8_PAPLA</name>
<proteinExistence type="predicted"/>
<dbReference type="EMBL" id="JAODAN010000004">
    <property type="protein sequence ID" value="KAK1924778.1"/>
    <property type="molecule type" value="Genomic_DNA"/>
</dbReference>
<evidence type="ECO:0000313" key="3">
    <source>
        <dbReference type="EMBL" id="KAK1924778.1"/>
    </source>
</evidence>
<feature type="region of interest" description="Disordered" evidence="1">
    <location>
        <begin position="437"/>
        <end position="469"/>
    </location>
</feature>
<dbReference type="GO" id="GO:0072344">
    <property type="term" value="P:rescue of stalled ribosome"/>
    <property type="evidence" value="ECO:0007669"/>
    <property type="project" value="InterPro"/>
</dbReference>
<comment type="caution">
    <text evidence="3">The sequence shown here is derived from an EMBL/GenBank/DDBJ whole genome shotgun (WGS) entry which is preliminary data.</text>
</comment>
<evidence type="ECO:0000256" key="1">
    <source>
        <dbReference type="SAM" id="MobiDB-lite"/>
    </source>
</evidence>
<evidence type="ECO:0000259" key="2">
    <source>
        <dbReference type="Pfam" id="PF06221"/>
    </source>
</evidence>
<feature type="region of interest" description="Disordered" evidence="1">
    <location>
        <begin position="131"/>
        <end position="193"/>
    </location>
</feature>
<evidence type="ECO:0000313" key="4">
    <source>
        <dbReference type="Proteomes" id="UP001182556"/>
    </source>
</evidence>
<dbReference type="Proteomes" id="UP001182556">
    <property type="component" value="Unassembled WGS sequence"/>
</dbReference>
<dbReference type="GO" id="GO:0008270">
    <property type="term" value="F:zinc ion binding"/>
    <property type="evidence" value="ECO:0007669"/>
    <property type="project" value="InterPro"/>
</dbReference>
<feature type="compositionally biased region" description="Polar residues" evidence="1">
    <location>
        <begin position="320"/>
        <end position="330"/>
    </location>
</feature>